<gene>
    <name evidence="1" type="ORF">PSYMO_04963</name>
</gene>
<sequence>SSRVNERERMAFVMAAYNLGPERVQGMREEARRRGLNPDQWFFQTERVAMEQGGANVVAFVNSVNKYYLAFDRERDSLEKSGPKTVLKR</sequence>
<accession>A0A656G4F2</accession>
<dbReference type="Proteomes" id="UP000003465">
    <property type="component" value="Unassembled WGS sequence"/>
</dbReference>
<feature type="non-terminal residue" evidence="1">
    <location>
        <position position="1"/>
    </location>
</feature>
<name>A0A656G4F2_PSEA0</name>
<proteinExistence type="predicted"/>
<comment type="caution">
    <text evidence="1">The sequence shown here is derived from an EMBL/GenBank/DDBJ whole genome shotgun (WGS) entry which is preliminary data.</text>
</comment>
<dbReference type="AlphaFoldDB" id="A0A656G4F2"/>
<dbReference type="Gene3D" id="1.10.530.10">
    <property type="match status" value="1"/>
</dbReference>
<evidence type="ECO:0000313" key="1">
    <source>
        <dbReference type="EMBL" id="EGH20876.1"/>
    </source>
</evidence>
<evidence type="ECO:0000313" key="2">
    <source>
        <dbReference type="Proteomes" id="UP000003465"/>
    </source>
</evidence>
<organism evidence="1 2">
    <name type="scientific">Pseudomonas amygdali pv. mori str. 301020</name>
    <dbReference type="NCBI Taxonomy" id="629261"/>
    <lineage>
        <taxon>Bacteria</taxon>
        <taxon>Pseudomonadati</taxon>
        <taxon>Pseudomonadota</taxon>
        <taxon>Gammaproteobacteria</taxon>
        <taxon>Pseudomonadales</taxon>
        <taxon>Pseudomonadaceae</taxon>
        <taxon>Pseudomonas</taxon>
        <taxon>Pseudomonas amygdali</taxon>
    </lineage>
</organism>
<dbReference type="EMBL" id="AEAG01000206">
    <property type="protein sequence ID" value="EGH20876.1"/>
    <property type="molecule type" value="Genomic_DNA"/>
</dbReference>
<protein>
    <submittedName>
        <fullName evidence="1">Slt family transglycosylase</fullName>
    </submittedName>
</protein>
<reference evidence="1 2" key="1">
    <citation type="journal article" date="2011" name="PLoS Pathog.">
        <title>Dynamic evolution of pathogenicity revealed by sequencing and comparative genomics of 19 Pseudomonas syringae isolates.</title>
        <authorList>
            <person name="Baltrus D.A."/>
            <person name="Nishimura M.T."/>
            <person name="Romanchuk A."/>
            <person name="Chang J.H."/>
            <person name="Mukhtar M.S."/>
            <person name="Cherkis K."/>
            <person name="Roach J."/>
            <person name="Grant S.R."/>
            <person name="Jones C.D."/>
            <person name="Dangl J.L."/>
        </authorList>
    </citation>
    <scope>NUCLEOTIDE SEQUENCE [LARGE SCALE GENOMIC DNA]</scope>
    <source>
        <strain evidence="1 2">301020</strain>
    </source>
</reference>